<evidence type="ECO:0008006" key="5">
    <source>
        <dbReference type="Google" id="ProtNLM"/>
    </source>
</evidence>
<evidence type="ECO:0000256" key="2">
    <source>
        <dbReference type="SAM" id="Phobius"/>
    </source>
</evidence>
<feature type="compositionally biased region" description="Low complexity" evidence="1">
    <location>
        <begin position="498"/>
        <end position="537"/>
    </location>
</feature>
<dbReference type="RefSeq" id="WP_180753728.1">
    <property type="nucleotide sequence ID" value="NZ_JBBMFR010000003.1"/>
</dbReference>
<feature type="transmembrane region" description="Helical" evidence="2">
    <location>
        <begin position="445"/>
        <end position="467"/>
    </location>
</feature>
<evidence type="ECO:0000313" key="3">
    <source>
        <dbReference type="EMBL" id="MEQ2396831.1"/>
    </source>
</evidence>
<evidence type="ECO:0000313" key="4">
    <source>
        <dbReference type="Proteomes" id="UP001462554"/>
    </source>
</evidence>
<name>A0ABV1C7Z1_9BIFI</name>
<dbReference type="Proteomes" id="UP001462554">
    <property type="component" value="Unassembled WGS sequence"/>
</dbReference>
<evidence type="ECO:0000256" key="1">
    <source>
        <dbReference type="SAM" id="MobiDB-lite"/>
    </source>
</evidence>
<organism evidence="3 4">
    <name type="scientific">Bifidobacterium hominis</name>
    <dbReference type="NCBI Taxonomy" id="3133177"/>
    <lineage>
        <taxon>Bacteria</taxon>
        <taxon>Bacillati</taxon>
        <taxon>Actinomycetota</taxon>
        <taxon>Actinomycetes</taxon>
        <taxon>Bifidobacteriales</taxon>
        <taxon>Bifidobacteriaceae</taxon>
        <taxon>Bifidobacterium</taxon>
    </lineage>
</organism>
<proteinExistence type="predicted"/>
<dbReference type="SUPFAM" id="SSF56112">
    <property type="entry name" value="Protein kinase-like (PK-like)"/>
    <property type="match status" value="1"/>
</dbReference>
<sequence length="679" mass="72835">MKPQLGDTISNRYVLVSPLREETGLQVWKASDHVLARDCQLFIVSSSKALQEVNATASMLAISHDSHFTKVLQLQHVGKVALVVTQLDEGMALSEYLALNANQPLSYTAMRSIIGEVIESLHVLQKDNLTHFSISTDTVRLTRSGIQIADAPVSVMLADTSRAQALENREQLAIRQIAALLYAMLTRRPSTLSTDFRLDALAPTTPMEFRVICKRGLELEEADGFPTVPMATLAELEALLGEYQPLSSLGGMDVTLPSMDSECSIANVPLLQILEKDTLLLPDTLAVTGSIPEMTFTAPEPHNDFSDGKEALAKSVAATSGAVKSLWSSGRELLSEEDIDGVTDTSDSPFSFPIRVSVPSDGMSSDDSQLEKTGRIPVIGADGQVIQPGEESARALKAEQEAIDAAYAAGRAAVPPSFTPKNPSPTSASTDVADAKLFGKLKTKVVAIIVAVLVVAVALGFAIQGLMKPSDSVTTDSEGPWPEINLDKVPFGEGDQTDANSADSSNSDKSGNTDKSNNTDSSNSADSSDTSANAPASGDSSSKKLKKTEDKVVTADKQSKKVPNPKQPENTTAYEIDNRQFLSNPDGQQGYGYYVHLSQPQNVSRMVIKIRSSGGQGYIRVNATNSPSQGEQVAQFKFDDSGTTEVKFDKSVKTQDIMLWVPLDSLPGSQLYIDSLQIF</sequence>
<dbReference type="Gene3D" id="1.10.510.10">
    <property type="entry name" value="Transferase(Phosphotransferase) domain 1"/>
    <property type="match status" value="1"/>
</dbReference>
<keyword evidence="2" id="KW-0472">Membrane</keyword>
<accession>A0ABV1C7Z1</accession>
<keyword evidence="2" id="KW-0812">Transmembrane</keyword>
<dbReference type="Gene3D" id="3.30.200.20">
    <property type="entry name" value="Phosphorylase Kinase, domain 1"/>
    <property type="match status" value="1"/>
</dbReference>
<keyword evidence="4" id="KW-1185">Reference proteome</keyword>
<dbReference type="EMBL" id="JBBMFR010000003">
    <property type="protein sequence ID" value="MEQ2396831.1"/>
    <property type="molecule type" value="Genomic_DNA"/>
</dbReference>
<feature type="region of interest" description="Disordered" evidence="1">
    <location>
        <begin position="469"/>
        <end position="573"/>
    </location>
</feature>
<feature type="compositionally biased region" description="Basic and acidic residues" evidence="1">
    <location>
        <begin position="547"/>
        <end position="559"/>
    </location>
</feature>
<dbReference type="InterPro" id="IPR011009">
    <property type="entry name" value="Kinase-like_dom_sf"/>
</dbReference>
<reference evidence="3 4" key="1">
    <citation type="submission" date="2024-03" db="EMBL/GenBank/DDBJ databases">
        <title>Human intestinal bacterial collection.</title>
        <authorList>
            <person name="Pauvert C."/>
            <person name="Hitch T.C.A."/>
            <person name="Clavel T."/>
        </authorList>
    </citation>
    <scope>NUCLEOTIDE SEQUENCE [LARGE SCALE GENOMIC DNA]</scope>
    <source>
        <strain evidence="3 4">CLA-AA-H311</strain>
    </source>
</reference>
<gene>
    <name evidence="3" type="ORF">WMO36_02935</name>
</gene>
<comment type="caution">
    <text evidence="3">The sequence shown here is derived from an EMBL/GenBank/DDBJ whole genome shotgun (WGS) entry which is preliminary data.</text>
</comment>
<keyword evidence="2" id="KW-1133">Transmembrane helix</keyword>
<protein>
    <recommendedName>
        <fullName evidence="5">Integral membrane protein MviN</fullName>
    </recommendedName>
</protein>